<evidence type="ECO:0000256" key="1">
    <source>
        <dbReference type="SAM" id="SignalP"/>
    </source>
</evidence>
<keyword evidence="3" id="KW-1185">Reference proteome</keyword>
<comment type="caution">
    <text evidence="2">The sequence shown here is derived from an EMBL/GenBank/DDBJ whole genome shotgun (WGS) entry which is preliminary data.</text>
</comment>
<evidence type="ECO:0000313" key="3">
    <source>
        <dbReference type="Proteomes" id="UP000472320"/>
    </source>
</evidence>
<protein>
    <submittedName>
        <fullName evidence="2">Uncharacterized protein</fullName>
    </submittedName>
</protein>
<gene>
    <name evidence="2" type="ORF">GM658_27810</name>
</gene>
<dbReference type="Proteomes" id="UP000472320">
    <property type="component" value="Unassembled WGS sequence"/>
</dbReference>
<reference evidence="2 3" key="1">
    <citation type="submission" date="2019-11" db="EMBL/GenBank/DDBJ databases">
        <title>Type strains purchased from KCTC, JCM and DSMZ.</title>
        <authorList>
            <person name="Lu H."/>
        </authorList>
    </citation>
    <scope>NUCLEOTIDE SEQUENCE [LARGE SCALE GENOMIC DNA]</scope>
    <source>
        <strain evidence="2 3">JCM 31587</strain>
    </source>
</reference>
<dbReference type="OrthoDB" id="5037876at2"/>
<dbReference type="GO" id="GO:0004553">
    <property type="term" value="F:hydrolase activity, hydrolyzing O-glycosyl compounds"/>
    <property type="evidence" value="ECO:0007669"/>
    <property type="project" value="InterPro"/>
</dbReference>
<dbReference type="SUPFAM" id="SSF51445">
    <property type="entry name" value="(Trans)glycosidases"/>
    <property type="match status" value="1"/>
</dbReference>
<accession>A0A6L6QS18</accession>
<proteinExistence type="predicted"/>
<feature type="signal peptide" evidence="1">
    <location>
        <begin position="1"/>
        <end position="20"/>
    </location>
</feature>
<evidence type="ECO:0000313" key="2">
    <source>
        <dbReference type="EMBL" id="MTW14426.1"/>
    </source>
</evidence>
<dbReference type="InterPro" id="IPR001579">
    <property type="entry name" value="Glyco_hydro_18_chit_AS"/>
</dbReference>
<dbReference type="PROSITE" id="PS01095">
    <property type="entry name" value="GH18_1"/>
    <property type="match status" value="1"/>
</dbReference>
<dbReference type="EMBL" id="WNKX01000045">
    <property type="protein sequence ID" value="MTW14426.1"/>
    <property type="molecule type" value="Genomic_DNA"/>
</dbReference>
<name>A0A6L6QS18_9BURK</name>
<organism evidence="2 3">
    <name type="scientific">Massilia eburnea</name>
    <dbReference type="NCBI Taxonomy" id="1776165"/>
    <lineage>
        <taxon>Bacteria</taxon>
        <taxon>Pseudomonadati</taxon>
        <taxon>Pseudomonadota</taxon>
        <taxon>Betaproteobacteria</taxon>
        <taxon>Burkholderiales</taxon>
        <taxon>Oxalobacteraceae</taxon>
        <taxon>Telluria group</taxon>
        <taxon>Massilia</taxon>
    </lineage>
</organism>
<dbReference type="GO" id="GO:0005975">
    <property type="term" value="P:carbohydrate metabolic process"/>
    <property type="evidence" value="ECO:0007669"/>
    <property type="project" value="InterPro"/>
</dbReference>
<sequence>MSRSLAALLVAASLNTQASAAPAPRAIWTWEEDSYAMLDRPSAVEEALAFFKAHGITTVYLYADSFRERNDIVDDPRRYKATIKRLHGAGLQVYALLGSGYLQTERYILPSFRALAIAMVRRVFDYNAKAEADERFDGINLDIEPHILDEWSAKKLELLGNFLDMSAAIMAEKRRYGQAIDIGPAMPFWWDGIELSWQGKRRRVSEHTQDLYDYVALMDYRDHAHGPDGLISHASDEMAYGMKAGKRVLLGVETTPNEIQKVSFNHLTEADMERELAAAEAHFKNQQAFGGFVVHHYRGYRRWLEKQTKPTR</sequence>
<dbReference type="AlphaFoldDB" id="A0A6L6QS18"/>
<dbReference type="Gene3D" id="3.20.20.80">
    <property type="entry name" value="Glycosidases"/>
    <property type="match status" value="1"/>
</dbReference>
<feature type="chain" id="PRO_5026928475" evidence="1">
    <location>
        <begin position="21"/>
        <end position="312"/>
    </location>
</feature>
<dbReference type="InterPro" id="IPR017853">
    <property type="entry name" value="GH"/>
</dbReference>
<keyword evidence="1" id="KW-0732">Signal</keyword>